<dbReference type="OrthoDB" id="338088at2759"/>
<dbReference type="Proteomes" id="UP001067231">
    <property type="component" value="Unassembled WGS sequence"/>
</dbReference>
<gene>
    <name evidence="1" type="ORF">OJ253_1200</name>
</gene>
<comment type="caution">
    <text evidence="1">The sequence shown here is derived from an EMBL/GenBank/DDBJ whole genome shotgun (WGS) entry which is preliminary data.</text>
</comment>
<reference evidence="1" key="1">
    <citation type="submission" date="2022-10" db="EMBL/GenBank/DDBJ databases">
        <title>Adaptive evolution leads to modifications in subtelomeric GC content in a zoonotic Cryptosporidium species.</title>
        <authorList>
            <person name="Li J."/>
            <person name="Feng Y."/>
            <person name="Xiao L."/>
        </authorList>
    </citation>
    <scope>NUCLEOTIDE SEQUENCE</scope>
    <source>
        <strain evidence="1">33844</strain>
    </source>
</reference>
<dbReference type="AlphaFoldDB" id="A0A9D5HZA8"/>
<organism evidence="1">
    <name type="scientific">Cryptosporidium canis</name>
    <dbReference type="NCBI Taxonomy" id="195482"/>
    <lineage>
        <taxon>Eukaryota</taxon>
        <taxon>Sar</taxon>
        <taxon>Alveolata</taxon>
        <taxon>Apicomplexa</taxon>
        <taxon>Conoidasida</taxon>
        <taxon>Coccidia</taxon>
        <taxon>Eucoccidiorida</taxon>
        <taxon>Eimeriorina</taxon>
        <taxon>Cryptosporidiidae</taxon>
        <taxon>Cryptosporidium</taxon>
    </lineage>
</organism>
<protein>
    <submittedName>
        <fullName evidence="1">Uncharacterized protein</fullName>
    </submittedName>
</protein>
<proteinExistence type="predicted"/>
<sequence length="99" mass="11674">MNYIFASYTIETNDQSKHADLQLNIFENYIYFEISNLLYSGYPGVTEISYYIGLEIIFHGSSLKTTWKRVNTKTLTEYEMFKGFSKDGIKSYLKMYNKT</sequence>
<name>A0A9D5HZA8_9CRYT</name>
<evidence type="ECO:0000313" key="1">
    <source>
        <dbReference type="EMBL" id="KAJ1610352.1"/>
    </source>
</evidence>
<dbReference type="EMBL" id="JAPCXC010000025">
    <property type="protein sequence ID" value="KAJ1610352.1"/>
    <property type="molecule type" value="Genomic_DNA"/>
</dbReference>
<accession>A0A9D5HZA8</accession>